<dbReference type="SUPFAM" id="SSF51445">
    <property type="entry name" value="(Trans)glycosidases"/>
    <property type="match status" value="1"/>
</dbReference>
<keyword evidence="2" id="KW-0378">Hydrolase</keyword>
<dbReference type="Gene3D" id="2.60.40.10">
    <property type="entry name" value="Immunoglobulins"/>
    <property type="match status" value="1"/>
</dbReference>
<evidence type="ECO:0000313" key="6">
    <source>
        <dbReference type="Proteomes" id="UP000245845"/>
    </source>
</evidence>
<dbReference type="Pfam" id="PF00933">
    <property type="entry name" value="Glyco_hydro_3"/>
    <property type="match status" value="1"/>
</dbReference>
<dbReference type="GO" id="GO:0005975">
    <property type="term" value="P:carbohydrate metabolic process"/>
    <property type="evidence" value="ECO:0007669"/>
    <property type="project" value="InterPro"/>
</dbReference>
<dbReference type="EMBL" id="QGDL01000005">
    <property type="protein sequence ID" value="PWJ29716.1"/>
    <property type="molecule type" value="Genomic_DNA"/>
</dbReference>
<feature type="transmembrane region" description="Helical" evidence="3">
    <location>
        <begin position="988"/>
        <end position="1006"/>
    </location>
</feature>
<evidence type="ECO:0000256" key="2">
    <source>
        <dbReference type="ARBA" id="ARBA00022801"/>
    </source>
</evidence>
<protein>
    <submittedName>
        <fullName evidence="5">Beta-glucosidase</fullName>
    </submittedName>
</protein>
<dbReference type="Proteomes" id="UP000245845">
    <property type="component" value="Unassembled WGS sequence"/>
</dbReference>
<dbReference type="InterPro" id="IPR050288">
    <property type="entry name" value="Cellulose_deg_GH3"/>
</dbReference>
<sequence>MKIKKELTRGLGAVSAFMLVAVNLGAPVADSYEGRINTVLGINTTKIVSDDTKEEDTAYYKSDYGTDIYDTDKLQELEDDCADEAVLEQEEGSVLLKNDNNALPLSEGSSITLFGQNSIESAQKSESAGGFGAAAPVSGPFYSYHSTSGSTQELVTYLSAMQSAYNVNETMVKAYQNSGYTRLKDAQNPEIGEAPKELYTEDLKNSWKNEYNDAAVVMLTRQGSEDCDLVLEDSEGISQLALHQDERDLLEMLKEEKANGTFKKIILLVNSNWAMELGELDDYDVDACLWIGSPGAVGFTGVVNVLKGDVSPSGKLVDTYAKNSLSAPAVTYAQAKNTPQWENLDEVLEFCSDTDKYVSNYLIYSEGIYVGYKYYETRYEDTVLGSGNATGAAGSSTNAAWDYNNEIAYPFGYGLSYTSFTQQVDGVEYHEETDSYTVKVTVTNEGDKAGKSVVQVYAQTPYGDYEKENAVEKSAIQVAGFEKTGMLEPGASETVEVDVEKYLLASYDYTNAKGYILSEGDYYLAIGDDAHDALNNILAAKGAQGMTDVLGSPAEGDADKAYTWKEEKLDTETYRQSRYSDETVTNQFDDADLNNLETDTVDYLSRSDWEGTYPVTQVSVTATEDMMKTLDGELYEQPEDSPSVDDFTQGKDAGLSFVSMKDVEFDDEETWNTFLDQLTAEEMCSILPDQNGSSMIESVNMPATYRGDDMDCLEQVKFKATEKSGIVWPSTVVMTSTWNKDEMARRSALTANEAYFMGCTEIWSGGPNIHRTPFNGRASAYYSEDGNMGYIVGAIVGENVQKYGIILGLKHMVVNDQEANRESVATFTNEQALREQYLRAFEGAYTKGGALGTMTAFNRIGCTYCGSSAPLLTQVLRGEWGFKGHVTTDAVVAMDYKTHYTSNITAGVDYFCWDMAGFGASEESAASNLSKDKVLKAIEDGDGYMLEALRNATKHTVYAQSRSILINGLDSNAKVEHITPWWQTALKALNVVFILLTALFIGLYYLEAFVWSKKELGGKQS</sequence>
<name>A0A2Y9BDA5_9FIRM</name>
<dbReference type="SMART" id="SM01217">
    <property type="entry name" value="Fn3_like"/>
    <property type="match status" value="1"/>
</dbReference>
<dbReference type="Pfam" id="PF14310">
    <property type="entry name" value="Fn3-like"/>
    <property type="match status" value="1"/>
</dbReference>
<accession>A0A2Y9BDA5</accession>
<keyword evidence="3" id="KW-0472">Membrane</keyword>
<dbReference type="Pfam" id="PF01915">
    <property type="entry name" value="Glyco_hydro_3_C"/>
    <property type="match status" value="1"/>
</dbReference>
<feature type="domain" description="Fibronectin type III-like" evidence="4">
    <location>
        <begin position="452"/>
        <end position="530"/>
    </location>
</feature>
<dbReference type="PRINTS" id="PR00133">
    <property type="entry name" value="GLHYDRLASE3"/>
</dbReference>
<evidence type="ECO:0000259" key="4">
    <source>
        <dbReference type="SMART" id="SM01217"/>
    </source>
</evidence>
<evidence type="ECO:0000313" key="5">
    <source>
        <dbReference type="EMBL" id="PWJ29716.1"/>
    </source>
</evidence>
<dbReference type="InterPro" id="IPR013783">
    <property type="entry name" value="Ig-like_fold"/>
</dbReference>
<dbReference type="Gene3D" id="3.20.20.300">
    <property type="entry name" value="Glycoside hydrolase, family 3, N-terminal domain"/>
    <property type="match status" value="1"/>
</dbReference>
<reference evidence="5 6" key="1">
    <citation type="submission" date="2018-05" db="EMBL/GenBank/DDBJ databases">
        <title>The Hungate 1000. A catalogue of reference genomes from the rumen microbiome.</title>
        <authorList>
            <person name="Kelly W."/>
        </authorList>
    </citation>
    <scope>NUCLEOTIDE SEQUENCE [LARGE SCALE GENOMIC DNA]</scope>
    <source>
        <strain evidence="5 6">NLAE-zl-C242</strain>
    </source>
</reference>
<dbReference type="PANTHER" id="PTHR42715:SF10">
    <property type="entry name" value="BETA-GLUCOSIDASE"/>
    <property type="match status" value="1"/>
</dbReference>
<comment type="caution">
    <text evidence="5">The sequence shown here is derived from an EMBL/GenBank/DDBJ whole genome shotgun (WGS) entry which is preliminary data.</text>
</comment>
<comment type="similarity">
    <text evidence="1">Belongs to the glycosyl hydrolase 3 family.</text>
</comment>
<dbReference type="InterPro" id="IPR002772">
    <property type="entry name" value="Glyco_hydro_3_C"/>
</dbReference>
<keyword evidence="3" id="KW-1133">Transmembrane helix</keyword>
<keyword evidence="3" id="KW-0812">Transmembrane</keyword>
<dbReference type="InterPro" id="IPR001764">
    <property type="entry name" value="Glyco_hydro_3_N"/>
</dbReference>
<dbReference type="AlphaFoldDB" id="A0A2Y9BDA5"/>
<dbReference type="SUPFAM" id="SSF52279">
    <property type="entry name" value="Beta-D-glucan exohydrolase, C-terminal domain"/>
    <property type="match status" value="1"/>
</dbReference>
<evidence type="ECO:0000256" key="3">
    <source>
        <dbReference type="SAM" id="Phobius"/>
    </source>
</evidence>
<dbReference type="Gene3D" id="3.40.50.1700">
    <property type="entry name" value="Glycoside hydrolase family 3 C-terminal domain"/>
    <property type="match status" value="1"/>
</dbReference>
<dbReference type="GO" id="GO:0004553">
    <property type="term" value="F:hydrolase activity, hydrolyzing O-glycosyl compounds"/>
    <property type="evidence" value="ECO:0007669"/>
    <property type="project" value="InterPro"/>
</dbReference>
<gene>
    <name evidence="5" type="ORF">A8806_10516</name>
</gene>
<keyword evidence="6" id="KW-1185">Reference proteome</keyword>
<evidence type="ECO:0000256" key="1">
    <source>
        <dbReference type="ARBA" id="ARBA00005336"/>
    </source>
</evidence>
<dbReference type="InterPro" id="IPR026891">
    <property type="entry name" value="Fn3-like"/>
</dbReference>
<dbReference type="OrthoDB" id="98455at2"/>
<dbReference type="RefSeq" id="WP_109730867.1">
    <property type="nucleotide sequence ID" value="NZ_BAAACK010000018.1"/>
</dbReference>
<dbReference type="PANTHER" id="PTHR42715">
    <property type="entry name" value="BETA-GLUCOSIDASE"/>
    <property type="match status" value="1"/>
</dbReference>
<organism evidence="5 6">
    <name type="scientific">Faecalicatena orotica</name>
    <dbReference type="NCBI Taxonomy" id="1544"/>
    <lineage>
        <taxon>Bacteria</taxon>
        <taxon>Bacillati</taxon>
        <taxon>Bacillota</taxon>
        <taxon>Clostridia</taxon>
        <taxon>Lachnospirales</taxon>
        <taxon>Lachnospiraceae</taxon>
        <taxon>Faecalicatena</taxon>
    </lineage>
</organism>
<dbReference type="InterPro" id="IPR036881">
    <property type="entry name" value="Glyco_hydro_3_C_sf"/>
</dbReference>
<dbReference type="InterPro" id="IPR017853">
    <property type="entry name" value="GH"/>
</dbReference>
<proteinExistence type="inferred from homology"/>
<dbReference type="InterPro" id="IPR036962">
    <property type="entry name" value="Glyco_hydro_3_N_sf"/>
</dbReference>